<evidence type="ECO:0000313" key="5">
    <source>
        <dbReference type="EMBL" id="MTD33103.1"/>
    </source>
</evidence>
<protein>
    <recommendedName>
        <fullName evidence="4">Iron-sulfur cluster assembly protein CyaY</fullName>
    </recommendedName>
</protein>
<keyword evidence="3 4" id="KW-0408">Iron</keyword>
<dbReference type="AlphaFoldDB" id="A0A844G9Q9"/>
<gene>
    <name evidence="4 5" type="primary">cyaY</name>
    <name evidence="5" type="ORF">GKE73_07740</name>
</gene>
<evidence type="ECO:0000256" key="2">
    <source>
        <dbReference type="ARBA" id="ARBA00022723"/>
    </source>
</evidence>
<dbReference type="Pfam" id="PF01491">
    <property type="entry name" value="Frataxin_Cyay"/>
    <property type="match status" value="1"/>
</dbReference>
<dbReference type="InterPro" id="IPR002908">
    <property type="entry name" value="Frataxin/CyaY"/>
</dbReference>
<dbReference type="SMART" id="SM01219">
    <property type="entry name" value="Frataxin_Cyay"/>
    <property type="match status" value="1"/>
</dbReference>
<comment type="function">
    <text evidence="4">Involved in iron-sulfur (Fe-S) cluster assembly. May act as a regulator of Fe-S biogenesis.</text>
</comment>
<dbReference type="InterPro" id="IPR047584">
    <property type="entry name" value="CyaY"/>
</dbReference>
<sequence length="105" mass="11463">MTESEFLNLTDGIFSRIEAAIDDAGTDADYLTNGNVLEIEFDNGSKIVVNRHTANQELWIAAKSGGYHFARSGEQWIAARDGAEFFSTLSAAIRDASGEDFQLEA</sequence>
<dbReference type="PANTHER" id="PTHR16821:SF2">
    <property type="entry name" value="FRATAXIN, MITOCHONDRIAL"/>
    <property type="match status" value="1"/>
</dbReference>
<dbReference type="SUPFAM" id="SSF55387">
    <property type="entry name" value="Frataxin/Nqo15-like"/>
    <property type="match status" value="1"/>
</dbReference>
<dbReference type="EMBL" id="WLYX01000001">
    <property type="protein sequence ID" value="MTD33103.1"/>
    <property type="molecule type" value="Genomic_DNA"/>
</dbReference>
<dbReference type="GO" id="GO:0005737">
    <property type="term" value="C:cytoplasm"/>
    <property type="evidence" value="ECO:0007669"/>
    <property type="project" value="UniProtKB-ARBA"/>
</dbReference>
<dbReference type="InterPro" id="IPR036524">
    <property type="entry name" value="Frataxin/CyaY_sf"/>
</dbReference>
<comment type="caution">
    <text evidence="5">The sequence shown here is derived from an EMBL/GenBank/DDBJ whole genome shotgun (WGS) entry which is preliminary data.</text>
</comment>
<dbReference type="PROSITE" id="PS50810">
    <property type="entry name" value="FRATAXIN_2"/>
    <property type="match status" value="1"/>
</dbReference>
<dbReference type="NCBIfam" id="TIGR03421">
    <property type="entry name" value="FeS_CyaY"/>
    <property type="match status" value="1"/>
</dbReference>
<dbReference type="Gene3D" id="3.30.920.10">
    <property type="entry name" value="Frataxin/CyaY"/>
    <property type="match status" value="1"/>
</dbReference>
<evidence type="ECO:0000256" key="3">
    <source>
        <dbReference type="ARBA" id="ARBA00023004"/>
    </source>
</evidence>
<dbReference type="RefSeq" id="WP_230369837.1">
    <property type="nucleotide sequence ID" value="NZ_WLYX01000001.1"/>
</dbReference>
<keyword evidence="2 4" id="KW-0479">Metal-binding</keyword>
<dbReference type="PROSITE" id="PS01344">
    <property type="entry name" value="FRATAXIN_1"/>
    <property type="match status" value="1"/>
</dbReference>
<organism evidence="5 6">
    <name type="scientific">Paludibacterium denitrificans</name>
    <dbReference type="NCBI Taxonomy" id="2675226"/>
    <lineage>
        <taxon>Bacteria</taxon>
        <taxon>Pseudomonadati</taxon>
        <taxon>Pseudomonadota</taxon>
        <taxon>Betaproteobacteria</taxon>
        <taxon>Neisseriales</taxon>
        <taxon>Chromobacteriaceae</taxon>
        <taxon>Paludibacterium</taxon>
    </lineage>
</organism>
<keyword evidence="6" id="KW-1185">Reference proteome</keyword>
<dbReference type="GO" id="GO:0016226">
    <property type="term" value="P:iron-sulfur cluster assembly"/>
    <property type="evidence" value="ECO:0007669"/>
    <property type="project" value="UniProtKB-UniRule"/>
</dbReference>
<proteinExistence type="inferred from homology"/>
<evidence type="ECO:0000313" key="6">
    <source>
        <dbReference type="Proteomes" id="UP000446658"/>
    </source>
</evidence>
<dbReference type="PANTHER" id="PTHR16821">
    <property type="entry name" value="FRATAXIN"/>
    <property type="match status" value="1"/>
</dbReference>
<dbReference type="GO" id="GO:0008199">
    <property type="term" value="F:ferric iron binding"/>
    <property type="evidence" value="ECO:0007669"/>
    <property type="project" value="InterPro"/>
</dbReference>
<reference evidence="5 6" key="1">
    <citation type="submission" date="2019-11" db="EMBL/GenBank/DDBJ databases">
        <title>Draft genome sequence of Paludibacterium sp. dN18-1.</title>
        <authorList>
            <person name="Im W.-T."/>
        </authorList>
    </citation>
    <scope>NUCLEOTIDE SEQUENCE [LARGE SCALE GENOMIC DNA]</scope>
    <source>
        <strain evidence="6">dN 18-1</strain>
    </source>
</reference>
<dbReference type="InterPro" id="IPR020895">
    <property type="entry name" value="Frataxin_CS"/>
</dbReference>
<dbReference type="HAMAP" id="MF_00142">
    <property type="entry name" value="CyaY"/>
    <property type="match status" value="1"/>
</dbReference>
<evidence type="ECO:0000256" key="1">
    <source>
        <dbReference type="ARBA" id="ARBA00008183"/>
    </source>
</evidence>
<evidence type="ECO:0000256" key="4">
    <source>
        <dbReference type="HAMAP-Rule" id="MF_00142"/>
    </source>
</evidence>
<comment type="similarity">
    <text evidence="1 4">Belongs to the frataxin family.</text>
</comment>
<name>A0A844G9Q9_9NEIS</name>
<dbReference type="Proteomes" id="UP000446658">
    <property type="component" value="Unassembled WGS sequence"/>
</dbReference>
<accession>A0A844G9Q9</accession>